<keyword evidence="10" id="KW-1133">Transmembrane helix</keyword>
<accession>A0AAE0NJA0</accession>
<keyword evidence="4 8" id="KW-0479">Metal-binding</keyword>
<keyword evidence="3 8" id="KW-0349">Heme</keyword>
<dbReference type="GO" id="GO:0005506">
    <property type="term" value="F:iron ion binding"/>
    <property type="evidence" value="ECO:0007669"/>
    <property type="project" value="InterPro"/>
</dbReference>
<keyword evidence="10" id="KW-0812">Transmembrane</keyword>
<evidence type="ECO:0000256" key="8">
    <source>
        <dbReference type="PIRSR" id="PIRSR602401-1"/>
    </source>
</evidence>
<dbReference type="SUPFAM" id="SSF48264">
    <property type="entry name" value="Cytochrome P450"/>
    <property type="match status" value="1"/>
</dbReference>
<dbReference type="PROSITE" id="PS00086">
    <property type="entry name" value="CYTOCHROME_P450"/>
    <property type="match status" value="1"/>
</dbReference>
<evidence type="ECO:0000256" key="3">
    <source>
        <dbReference type="ARBA" id="ARBA00022617"/>
    </source>
</evidence>
<keyword evidence="7 9" id="KW-0503">Monooxygenase</keyword>
<dbReference type="Gene3D" id="1.10.630.10">
    <property type="entry name" value="Cytochrome P450"/>
    <property type="match status" value="1"/>
</dbReference>
<keyword evidence="5 9" id="KW-0560">Oxidoreductase</keyword>
<evidence type="ECO:0000256" key="10">
    <source>
        <dbReference type="SAM" id="Phobius"/>
    </source>
</evidence>
<evidence type="ECO:0000256" key="1">
    <source>
        <dbReference type="ARBA" id="ARBA00001971"/>
    </source>
</evidence>
<evidence type="ECO:0000256" key="4">
    <source>
        <dbReference type="ARBA" id="ARBA00022723"/>
    </source>
</evidence>
<reference evidence="11" key="1">
    <citation type="journal article" date="2023" name="Mol. Phylogenet. Evol.">
        <title>Genome-scale phylogeny and comparative genomics of the fungal order Sordariales.</title>
        <authorList>
            <person name="Hensen N."/>
            <person name="Bonometti L."/>
            <person name="Westerberg I."/>
            <person name="Brannstrom I.O."/>
            <person name="Guillou S."/>
            <person name="Cros-Aarteil S."/>
            <person name="Calhoun S."/>
            <person name="Haridas S."/>
            <person name="Kuo A."/>
            <person name="Mondo S."/>
            <person name="Pangilinan J."/>
            <person name="Riley R."/>
            <person name="LaButti K."/>
            <person name="Andreopoulos B."/>
            <person name="Lipzen A."/>
            <person name="Chen C."/>
            <person name="Yan M."/>
            <person name="Daum C."/>
            <person name="Ng V."/>
            <person name="Clum A."/>
            <person name="Steindorff A."/>
            <person name="Ohm R.A."/>
            <person name="Martin F."/>
            <person name="Silar P."/>
            <person name="Natvig D.O."/>
            <person name="Lalanne C."/>
            <person name="Gautier V."/>
            <person name="Ament-Velasquez S.L."/>
            <person name="Kruys A."/>
            <person name="Hutchinson M.I."/>
            <person name="Powell A.J."/>
            <person name="Barry K."/>
            <person name="Miller A.N."/>
            <person name="Grigoriev I.V."/>
            <person name="Debuchy R."/>
            <person name="Gladieux P."/>
            <person name="Hiltunen Thoren M."/>
            <person name="Johannesson H."/>
        </authorList>
    </citation>
    <scope>NUCLEOTIDE SEQUENCE</scope>
    <source>
        <strain evidence="11">CBS 958.72</strain>
    </source>
</reference>
<evidence type="ECO:0000313" key="11">
    <source>
        <dbReference type="EMBL" id="KAK3382556.1"/>
    </source>
</evidence>
<dbReference type="AlphaFoldDB" id="A0AAE0NJA0"/>
<feature type="transmembrane region" description="Helical" evidence="10">
    <location>
        <begin position="15"/>
        <end position="37"/>
    </location>
</feature>
<dbReference type="InterPro" id="IPR001128">
    <property type="entry name" value="Cyt_P450"/>
</dbReference>
<evidence type="ECO:0000313" key="12">
    <source>
        <dbReference type="Proteomes" id="UP001287356"/>
    </source>
</evidence>
<dbReference type="GO" id="GO:0004497">
    <property type="term" value="F:monooxygenase activity"/>
    <property type="evidence" value="ECO:0007669"/>
    <property type="project" value="UniProtKB-KW"/>
</dbReference>
<dbReference type="InterPro" id="IPR017972">
    <property type="entry name" value="Cyt_P450_CS"/>
</dbReference>
<feature type="binding site" description="axial binding residue" evidence="8">
    <location>
        <position position="427"/>
    </location>
    <ligand>
        <name>heme</name>
        <dbReference type="ChEBI" id="CHEBI:30413"/>
    </ligand>
    <ligandPart>
        <name>Fe</name>
        <dbReference type="ChEBI" id="CHEBI:18248"/>
    </ligandPart>
</feature>
<name>A0AAE0NJA0_9PEZI</name>
<dbReference type="PANTHER" id="PTHR24305:SF230">
    <property type="entry name" value="P450, PUTATIVE (EUROFUNG)-RELATED"/>
    <property type="match status" value="1"/>
</dbReference>
<dbReference type="Proteomes" id="UP001287356">
    <property type="component" value="Unassembled WGS sequence"/>
</dbReference>
<reference evidence="11" key="2">
    <citation type="submission" date="2023-06" db="EMBL/GenBank/DDBJ databases">
        <authorList>
            <consortium name="Lawrence Berkeley National Laboratory"/>
            <person name="Haridas S."/>
            <person name="Hensen N."/>
            <person name="Bonometti L."/>
            <person name="Westerberg I."/>
            <person name="Brannstrom I.O."/>
            <person name="Guillou S."/>
            <person name="Cros-Aarteil S."/>
            <person name="Calhoun S."/>
            <person name="Kuo A."/>
            <person name="Mondo S."/>
            <person name="Pangilinan J."/>
            <person name="Riley R."/>
            <person name="Labutti K."/>
            <person name="Andreopoulos B."/>
            <person name="Lipzen A."/>
            <person name="Chen C."/>
            <person name="Yanf M."/>
            <person name="Daum C."/>
            <person name="Ng V."/>
            <person name="Clum A."/>
            <person name="Steindorff A."/>
            <person name="Ohm R."/>
            <person name="Martin F."/>
            <person name="Silar P."/>
            <person name="Natvig D."/>
            <person name="Lalanne C."/>
            <person name="Gautier V."/>
            <person name="Ament-Velasquez S.L."/>
            <person name="Kruys A."/>
            <person name="Hutchinson M.I."/>
            <person name="Powell A.J."/>
            <person name="Barry K."/>
            <person name="Miller A.N."/>
            <person name="Grigoriev I.V."/>
            <person name="Debuchy R."/>
            <person name="Gladieux P."/>
            <person name="Thoren M.H."/>
            <person name="Johannesson H."/>
        </authorList>
    </citation>
    <scope>NUCLEOTIDE SEQUENCE</scope>
    <source>
        <strain evidence="11">CBS 958.72</strain>
    </source>
</reference>
<dbReference type="GO" id="GO:0016705">
    <property type="term" value="F:oxidoreductase activity, acting on paired donors, with incorporation or reduction of molecular oxygen"/>
    <property type="evidence" value="ECO:0007669"/>
    <property type="project" value="InterPro"/>
</dbReference>
<evidence type="ECO:0000256" key="7">
    <source>
        <dbReference type="ARBA" id="ARBA00023033"/>
    </source>
</evidence>
<dbReference type="InterPro" id="IPR050121">
    <property type="entry name" value="Cytochrome_P450_monoxygenase"/>
</dbReference>
<gene>
    <name evidence="11" type="ORF">B0T24DRAFT_653596</name>
</gene>
<organism evidence="11 12">
    <name type="scientific">Lasiosphaeria ovina</name>
    <dbReference type="NCBI Taxonomy" id="92902"/>
    <lineage>
        <taxon>Eukaryota</taxon>
        <taxon>Fungi</taxon>
        <taxon>Dikarya</taxon>
        <taxon>Ascomycota</taxon>
        <taxon>Pezizomycotina</taxon>
        <taxon>Sordariomycetes</taxon>
        <taxon>Sordariomycetidae</taxon>
        <taxon>Sordariales</taxon>
        <taxon>Lasiosphaeriaceae</taxon>
        <taxon>Lasiosphaeria</taxon>
    </lineage>
</organism>
<protein>
    <submittedName>
        <fullName evidence="11">Cytochrome P450</fullName>
    </submittedName>
</protein>
<evidence type="ECO:0000256" key="6">
    <source>
        <dbReference type="ARBA" id="ARBA00023004"/>
    </source>
</evidence>
<dbReference type="PANTHER" id="PTHR24305">
    <property type="entry name" value="CYTOCHROME P450"/>
    <property type="match status" value="1"/>
</dbReference>
<dbReference type="Pfam" id="PF00067">
    <property type="entry name" value="p450"/>
    <property type="match status" value="1"/>
</dbReference>
<dbReference type="InterPro" id="IPR002401">
    <property type="entry name" value="Cyt_P450_E_grp-I"/>
</dbReference>
<feature type="transmembrane region" description="Helical" evidence="10">
    <location>
        <begin position="278"/>
        <end position="301"/>
    </location>
</feature>
<evidence type="ECO:0000256" key="2">
    <source>
        <dbReference type="ARBA" id="ARBA00010617"/>
    </source>
</evidence>
<comment type="cofactor">
    <cofactor evidence="1 8">
        <name>heme</name>
        <dbReference type="ChEBI" id="CHEBI:30413"/>
    </cofactor>
</comment>
<dbReference type="InterPro" id="IPR036396">
    <property type="entry name" value="Cyt_P450_sf"/>
</dbReference>
<comment type="caution">
    <text evidence="11">The sequence shown here is derived from an EMBL/GenBank/DDBJ whole genome shotgun (WGS) entry which is preliminary data.</text>
</comment>
<evidence type="ECO:0000256" key="9">
    <source>
        <dbReference type="RuleBase" id="RU000461"/>
    </source>
</evidence>
<dbReference type="PRINTS" id="PR00463">
    <property type="entry name" value="EP450I"/>
</dbReference>
<keyword evidence="12" id="KW-1185">Reference proteome</keyword>
<comment type="similarity">
    <text evidence="2 9">Belongs to the cytochrome P450 family.</text>
</comment>
<keyword evidence="6 8" id="KW-0408">Iron</keyword>
<dbReference type="GO" id="GO:0020037">
    <property type="term" value="F:heme binding"/>
    <property type="evidence" value="ECO:0007669"/>
    <property type="project" value="InterPro"/>
</dbReference>
<sequence length="457" mass="50714">MLGLDLVGVVFNGQLLLGFTLGLILWQAATAAHNLFLHPLRRFPGPMAQRASSLPWTVLHLRKTQMFATQKLHKRYGPVVCIAPGHLSFTDVRVYKDIYAPETPEAAAFYDPIDDIANAGREEHQRVRRAVSQGFSEAALRQYGPVIDRYVDKLLRQLHERSGAPLDCAACYTWATFNIAAELVFGKPIGCLDACAYHPWVKFIMAGAKSNAVLSSLCYVGHRWVVQLLFRTFGRLTMTRHKAFTDSMKRSARDADLDCQVQADREQNMSFDKLSANAFVFMLAGSGTSAAALSGITYLLLTNPEALARLREEVRSTFSSAAETKIGPVSKLPYLSAVLSEGLLVYPPQPTDLVRVVPAGGGVIAGHSVAGGAYVEVQPWSISHSREHWADPDAFRHERFLAIDDEARRAGNRFEALQPFSFGPRSCIGRPSDWIRRQGGYPLWDRPPLKVRFTTRA</sequence>
<keyword evidence="10" id="KW-0472">Membrane</keyword>
<dbReference type="EMBL" id="JAULSN010000001">
    <property type="protein sequence ID" value="KAK3382556.1"/>
    <property type="molecule type" value="Genomic_DNA"/>
</dbReference>
<proteinExistence type="inferred from homology"/>
<evidence type="ECO:0000256" key="5">
    <source>
        <dbReference type="ARBA" id="ARBA00023002"/>
    </source>
</evidence>